<comment type="cofactor">
    <cofactor evidence="1">
        <name>Ca(2+)</name>
        <dbReference type="ChEBI" id="CHEBI:29108"/>
    </cofactor>
</comment>
<dbReference type="OrthoDB" id="9804511at2"/>
<dbReference type="GO" id="GO:0030246">
    <property type="term" value="F:carbohydrate binding"/>
    <property type="evidence" value="ECO:0007669"/>
    <property type="project" value="InterPro"/>
</dbReference>
<feature type="domain" description="Glycosyl hydrolase family 92 N-terminal" evidence="5">
    <location>
        <begin position="26"/>
        <end position="221"/>
    </location>
</feature>
<dbReference type="NCBIfam" id="TIGR01180">
    <property type="entry name" value="aman2_put"/>
    <property type="match status" value="1"/>
</dbReference>
<dbReference type="Gene3D" id="2.70.98.10">
    <property type="match status" value="1"/>
</dbReference>
<evidence type="ECO:0000256" key="1">
    <source>
        <dbReference type="ARBA" id="ARBA00001913"/>
    </source>
</evidence>
<dbReference type="Pfam" id="PF17678">
    <property type="entry name" value="Glyco_hydro_92N"/>
    <property type="match status" value="1"/>
</dbReference>
<protein>
    <submittedName>
        <fullName evidence="6">Putative alpha-1,2-mannosidase</fullName>
    </submittedName>
</protein>
<feature type="domain" description="Glycosyl hydrolase family 92" evidence="4">
    <location>
        <begin position="249"/>
        <end position="706"/>
    </location>
</feature>
<comment type="caution">
    <text evidence="6">The sequence shown here is derived from an EMBL/GenBank/DDBJ whole genome shotgun (WGS) entry which is preliminary data.</text>
</comment>
<evidence type="ECO:0000259" key="4">
    <source>
        <dbReference type="Pfam" id="PF07971"/>
    </source>
</evidence>
<reference evidence="6 7" key="1">
    <citation type="submission" date="2019-03" db="EMBL/GenBank/DDBJ databases">
        <title>Genomic Encyclopedia of Type Strains, Phase IV (KMG-IV): sequencing the most valuable type-strain genomes for metagenomic binning, comparative biology and taxonomic classification.</title>
        <authorList>
            <person name="Goeker M."/>
        </authorList>
    </citation>
    <scope>NUCLEOTIDE SEQUENCE [LARGE SCALE GENOMIC DNA]</scope>
    <source>
        <strain evidence="6 7">DSM 100059</strain>
    </source>
</reference>
<dbReference type="InterPro" id="IPR012939">
    <property type="entry name" value="Glyco_hydro_92"/>
</dbReference>
<dbReference type="SUPFAM" id="SSF48208">
    <property type="entry name" value="Six-hairpin glycosidases"/>
    <property type="match status" value="1"/>
</dbReference>
<gene>
    <name evidence="6" type="ORF">EDB95_3645</name>
</gene>
<dbReference type="InterPro" id="IPR008928">
    <property type="entry name" value="6-hairpin_glycosidase_sf"/>
</dbReference>
<dbReference type="GO" id="GO:0006516">
    <property type="term" value="P:glycoprotein catabolic process"/>
    <property type="evidence" value="ECO:0007669"/>
    <property type="project" value="TreeGrafter"/>
</dbReference>
<dbReference type="InterPro" id="IPR014718">
    <property type="entry name" value="GH-type_carb-bd"/>
</dbReference>
<dbReference type="GO" id="GO:0005975">
    <property type="term" value="P:carbohydrate metabolic process"/>
    <property type="evidence" value="ECO:0007669"/>
    <property type="project" value="InterPro"/>
</dbReference>
<dbReference type="EMBL" id="SODV01000002">
    <property type="protein sequence ID" value="TDW95831.1"/>
    <property type="molecule type" value="Genomic_DNA"/>
</dbReference>
<comment type="subunit">
    <text evidence="2">Monomer.</text>
</comment>
<evidence type="ECO:0000256" key="2">
    <source>
        <dbReference type="ARBA" id="ARBA00011245"/>
    </source>
</evidence>
<dbReference type="Gene3D" id="1.20.1050.60">
    <property type="entry name" value="alpha-1,2-mannosidase"/>
    <property type="match status" value="1"/>
</dbReference>
<dbReference type="PANTHER" id="PTHR12143:SF43">
    <property type="entry name" value="PUTATIVE-RELATED"/>
    <property type="match status" value="1"/>
</dbReference>
<dbReference type="InterPro" id="IPR050883">
    <property type="entry name" value="PNGase"/>
</dbReference>
<dbReference type="InterPro" id="IPR041371">
    <property type="entry name" value="GH92_N"/>
</dbReference>
<accession>A0A4R8DE90</accession>
<dbReference type="GO" id="GO:0005829">
    <property type="term" value="C:cytosol"/>
    <property type="evidence" value="ECO:0007669"/>
    <property type="project" value="TreeGrafter"/>
</dbReference>
<evidence type="ECO:0000256" key="3">
    <source>
        <dbReference type="ARBA" id="ARBA00022837"/>
    </source>
</evidence>
<dbReference type="Gene3D" id="1.20.1610.10">
    <property type="entry name" value="alpha-1,2-mannosidases domains"/>
    <property type="match status" value="1"/>
</dbReference>
<proteinExistence type="predicted"/>
<evidence type="ECO:0000313" key="7">
    <source>
        <dbReference type="Proteomes" id="UP000294498"/>
    </source>
</evidence>
<dbReference type="RefSeq" id="WP_133995550.1">
    <property type="nucleotide sequence ID" value="NZ_SODV01000002.1"/>
</dbReference>
<dbReference type="GO" id="GO:0000224">
    <property type="term" value="F:peptide-N4-(N-acetyl-beta-glucosaminyl)asparagine amidase activity"/>
    <property type="evidence" value="ECO:0007669"/>
    <property type="project" value="TreeGrafter"/>
</dbReference>
<name>A0A4R8DE90_9BACT</name>
<dbReference type="InterPro" id="IPR005887">
    <property type="entry name" value="GH92_a_mannosidase_put"/>
</dbReference>
<keyword evidence="7" id="KW-1185">Reference proteome</keyword>
<sequence length="707" mass="79377">MGRYTAFLWLCCITIGVHAQKRPFDYVNPLLGTATLWDSADIGYKPTHRTWGAEVFPGASVPNAMVQLTPVTQFHSGSGYQYEDTVIYGFAHTSKGHWNLCYVPLLPVTGAVEADDFASGYSHARESAHPGFYQVFLQRYGVNAELTSTLRCAYHRYTFLQGRSEEVIADLSRSNERVKRWSIGQEGDSAFTGFQEAGEKIYFYAEASHPIQRIDSLEGKNGPVPVVHFAGRTGPLELRIGFSFVSIDNARENLHAEIGQKSFAVVRHQAEETWNRLLSKITVTGGSERQKTLFYSCLYRSFLWPALRSDVNGDFTDKSGKVVNKGFNYYTEPSLWDDYRNKDVLLGLLTPDVCRDVIRSLIDKGEKTGFMPTFFHGDHAAPFIAGSYLRGIRDYDIQSAYHLLLRNATVEGGTRPYIQEYMDKGYVSTPVVDHPVIETVAKAGTTKTLEYAYDDYAVALLARALGDTANDRMLMKRTSNYKNVFDPGMKLMRGRLANGDWVTPFDPKYPYYEYMYREANGWQSSFFAPQDPKGLVALYGGPRACEQKLDSFFSIPWDGVEAYNISGFIGQYCQGNQPDHSTPFMYYFTGRQEKAQVILDSILHHFYGMGKYGLAYAGMDDAGEMSSWYVFNAMGFYPFSPADPDYIVSVPLFDKVVIRTGPSFTIVKSGAGRKITRVTYNGQPIAGYFIGDTLLKNGGVLEVRTGK</sequence>
<dbReference type="AlphaFoldDB" id="A0A4R8DE90"/>
<dbReference type="PANTHER" id="PTHR12143">
    <property type="entry name" value="PEPTIDE N-GLYCANASE PNGASE -RELATED"/>
    <property type="match status" value="1"/>
</dbReference>
<dbReference type="Proteomes" id="UP000294498">
    <property type="component" value="Unassembled WGS sequence"/>
</dbReference>
<evidence type="ECO:0000313" key="6">
    <source>
        <dbReference type="EMBL" id="TDW95831.1"/>
    </source>
</evidence>
<organism evidence="6 7">
    <name type="scientific">Dinghuibacter silviterrae</name>
    <dbReference type="NCBI Taxonomy" id="1539049"/>
    <lineage>
        <taxon>Bacteria</taxon>
        <taxon>Pseudomonadati</taxon>
        <taxon>Bacteroidota</taxon>
        <taxon>Chitinophagia</taxon>
        <taxon>Chitinophagales</taxon>
        <taxon>Chitinophagaceae</taxon>
        <taxon>Dinghuibacter</taxon>
    </lineage>
</organism>
<evidence type="ECO:0000259" key="5">
    <source>
        <dbReference type="Pfam" id="PF17678"/>
    </source>
</evidence>
<dbReference type="Gene3D" id="3.30.2080.10">
    <property type="entry name" value="GH92 mannosidase domain"/>
    <property type="match status" value="1"/>
</dbReference>
<dbReference type="Pfam" id="PF07971">
    <property type="entry name" value="Glyco_hydro_92"/>
    <property type="match status" value="1"/>
</dbReference>
<keyword evidence="3" id="KW-0106">Calcium</keyword>